<reference evidence="1 2" key="1">
    <citation type="submission" date="2019-03" db="EMBL/GenBank/DDBJ databases">
        <title>Genomic Encyclopedia of Type Strains, Phase IV (KMG-IV): sequencing the most valuable type-strain genomes for metagenomic binning, comparative biology and taxonomic classification.</title>
        <authorList>
            <person name="Goeker M."/>
        </authorList>
    </citation>
    <scope>NUCLEOTIDE SEQUENCE [LARGE SCALE GENOMIC DNA]</scope>
    <source>
        <strain evidence="1 2">DSM 10053</strain>
    </source>
</reference>
<name>A0A4R1KZZ6_9PAST</name>
<evidence type="ECO:0000313" key="2">
    <source>
        <dbReference type="Proteomes" id="UP000295496"/>
    </source>
</evidence>
<dbReference type="RefSeq" id="WP_132299741.1">
    <property type="nucleotide sequence ID" value="NZ_CP170642.1"/>
</dbReference>
<dbReference type="EMBL" id="SMGJ01000001">
    <property type="protein sequence ID" value="TCK71182.1"/>
    <property type="molecule type" value="Genomic_DNA"/>
</dbReference>
<gene>
    <name evidence="1" type="ORF">EV692_0246</name>
</gene>
<protein>
    <submittedName>
        <fullName evidence="1">Uncharacterized protein</fullName>
    </submittedName>
</protein>
<evidence type="ECO:0000313" key="1">
    <source>
        <dbReference type="EMBL" id="TCK71182.1"/>
    </source>
</evidence>
<organism evidence="1 2">
    <name type="scientific">Lonepinella koalarum</name>
    <dbReference type="NCBI Taxonomy" id="53417"/>
    <lineage>
        <taxon>Bacteria</taxon>
        <taxon>Pseudomonadati</taxon>
        <taxon>Pseudomonadota</taxon>
        <taxon>Gammaproteobacteria</taxon>
        <taxon>Pasteurellales</taxon>
        <taxon>Pasteurellaceae</taxon>
        <taxon>Lonepinella</taxon>
    </lineage>
</organism>
<keyword evidence="2" id="KW-1185">Reference proteome</keyword>
<dbReference type="AlphaFoldDB" id="A0A4R1KZZ6"/>
<accession>A0A4R1KZZ6</accession>
<dbReference type="Proteomes" id="UP000295496">
    <property type="component" value="Unassembled WGS sequence"/>
</dbReference>
<comment type="caution">
    <text evidence="1">The sequence shown here is derived from an EMBL/GenBank/DDBJ whole genome shotgun (WGS) entry which is preliminary data.</text>
</comment>
<proteinExistence type="predicted"/>
<sequence>MNTPSLKFIDVADFPIAIIHSSQMQLGDGQKIIDDLETLIAYGEKFVLIIEDGDPRHTRNTPELHEEDKARMQWLKANNARLNEVCPAIFSPTADPAIREQKMKQVAALSTALGVNFQVVENVDEVKTKLADVLK</sequence>